<dbReference type="AlphaFoldDB" id="A0A1F6TKT0"/>
<organism evidence="1 2">
    <name type="scientific">Candidatus Nomurabacteria bacterium GWB1_40_6</name>
    <dbReference type="NCBI Taxonomy" id="1801727"/>
    <lineage>
        <taxon>Bacteria</taxon>
        <taxon>Candidatus Nomuraibacteriota</taxon>
    </lineage>
</organism>
<sequence>METGNIGGSIEPQKSYKKYKPEEKTAFLKKVEEYKEAKIPEEQWPPEIREFSEAYDAYIFSDEDQTYGDTEPRKRNH</sequence>
<reference evidence="1 2" key="1">
    <citation type="journal article" date="2016" name="Nat. Commun.">
        <title>Thousands of microbial genomes shed light on interconnected biogeochemical processes in an aquifer system.</title>
        <authorList>
            <person name="Anantharaman K."/>
            <person name="Brown C.T."/>
            <person name="Hug L.A."/>
            <person name="Sharon I."/>
            <person name="Castelle C.J."/>
            <person name="Probst A.J."/>
            <person name="Thomas B.C."/>
            <person name="Singh A."/>
            <person name="Wilkins M.J."/>
            <person name="Karaoz U."/>
            <person name="Brodie E.L."/>
            <person name="Williams K.H."/>
            <person name="Hubbard S.S."/>
            <person name="Banfield J.F."/>
        </authorList>
    </citation>
    <scope>NUCLEOTIDE SEQUENCE [LARGE SCALE GENOMIC DNA]</scope>
</reference>
<name>A0A1F6TKT0_9BACT</name>
<dbReference type="EMBL" id="MFTD01000040">
    <property type="protein sequence ID" value="OGI45721.1"/>
    <property type="molecule type" value="Genomic_DNA"/>
</dbReference>
<protein>
    <submittedName>
        <fullName evidence="1">Uncharacterized protein</fullName>
    </submittedName>
</protein>
<accession>A0A1F6TKT0</accession>
<dbReference type="Proteomes" id="UP000176484">
    <property type="component" value="Unassembled WGS sequence"/>
</dbReference>
<evidence type="ECO:0000313" key="2">
    <source>
        <dbReference type="Proteomes" id="UP000176484"/>
    </source>
</evidence>
<evidence type="ECO:0000313" key="1">
    <source>
        <dbReference type="EMBL" id="OGI45721.1"/>
    </source>
</evidence>
<gene>
    <name evidence="1" type="ORF">A2121_01390</name>
</gene>
<proteinExistence type="predicted"/>
<comment type="caution">
    <text evidence="1">The sequence shown here is derived from an EMBL/GenBank/DDBJ whole genome shotgun (WGS) entry which is preliminary data.</text>
</comment>